<dbReference type="Proteomes" id="UP001052739">
    <property type="component" value="Unassembled WGS sequence"/>
</dbReference>
<dbReference type="EMBL" id="BNDW01000068">
    <property type="protein sequence ID" value="GHI25246.1"/>
    <property type="molecule type" value="Genomic_DNA"/>
</dbReference>
<reference evidence="1" key="1">
    <citation type="submission" date="2024-05" db="EMBL/GenBank/DDBJ databases">
        <title>Whole genome shotgun sequence of Streptomyces hydrogenans NBRC 13475.</title>
        <authorList>
            <person name="Komaki H."/>
            <person name="Tamura T."/>
        </authorList>
    </citation>
    <scope>NUCLEOTIDE SEQUENCE</scope>
    <source>
        <strain evidence="1">NBRC 13475</strain>
    </source>
</reference>
<dbReference type="RefSeq" id="WP_190222735.1">
    <property type="nucleotide sequence ID" value="NZ_BNBS01000020.1"/>
</dbReference>
<proteinExistence type="predicted"/>
<evidence type="ECO:0000313" key="2">
    <source>
        <dbReference type="Proteomes" id="UP001052739"/>
    </source>
</evidence>
<name>A0ABQ3PJP5_9ACTN</name>
<dbReference type="InterPro" id="IPR056928">
    <property type="entry name" value="Gp77-like"/>
</dbReference>
<dbReference type="Pfam" id="PF23148">
    <property type="entry name" value="Gp77"/>
    <property type="match status" value="1"/>
</dbReference>
<evidence type="ECO:0000313" key="1">
    <source>
        <dbReference type="EMBL" id="GHI25246.1"/>
    </source>
</evidence>
<sequence length="46" mass="4940">MSHDASTVTVRLSGGALGTTYEVACRITTSQGRTDERTIGIRVTDR</sequence>
<evidence type="ECO:0008006" key="3">
    <source>
        <dbReference type="Google" id="ProtNLM"/>
    </source>
</evidence>
<accession>A0ABQ3PJP5</accession>
<comment type="caution">
    <text evidence="1">The sequence shown here is derived from an EMBL/GenBank/DDBJ whole genome shotgun (WGS) entry which is preliminary data.</text>
</comment>
<gene>
    <name evidence="1" type="ORF">Shyd_66170</name>
</gene>
<protein>
    <recommendedName>
        <fullName evidence="3">PLAT domain-containing protein</fullName>
    </recommendedName>
</protein>
<organism evidence="1 2">
    <name type="scientific">Streptomyces hydrogenans</name>
    <dbReference type="NCBI Taxonomy" id="1873719"/>
    <lineage>
        <taxon>Bacteria</taxon>
        <taxon>Bacillati</taxon>
        <taxon>Actinomycetota</taxon>
        <taxon>Actinomycetes</taxon>
        <taxon>Kitasatosporales</taxon>
        <taxon>Streptomycetaceae</taxon>
        <taxon>Streptomyces</taxon>
    </lineage>
</organism>
<keyword evidence="2" id="KW-1185">Reference proteome</keyword>